<dbReference type="InterPro" id="IPR003172">
    <property type="entry name" value="ML_dom"/>
</dbReference>
<feature type="domain" description="MD-2-related lipid-recognition" evidence="5">
    <location>
        <begin position="24"/>
        <end position="150"/>
    </location>
</feature>
<reference evidence="6" key="2">
    <citation type="submission" date="2023-05" db="EMBL/GenBank/DDBJ databases">
        <authorList>
            <person name="Fouks B."/>
        </authorList>
    </citation>
    <scope>NUCLEOTIDE SEQUENCE</scope>
    <source>
        <strain evidence="6">Stay&amp;Tobe</strain>
        <tissue evidence="6">Testes</tissue>
    </source>
</reference>
<dbReference type="GO" id="GO:0005576">
    <property type="term" value="C:extracellular region"/>
    <property type="evidence" value="ECO:0007669"/>
    <property type="project" value="UniProtKB-SubCell"/>
</dbReference>
<evidence type="ECO:0000259" key="5">
    <source>
        <dbReference type="SMART" id="SM00737"/>
    </source>
</evidence>
<dbReference type="AlphaFoldDB" id="A0AAD8ERH5"/>
<evidence type="ECO:0000256" key="4">
    <source>
        <dbReference type="SAM" id="SignalP"/>
    </source>
</evidence>
<keyword evidence="3" id="KW-0964">Secreted</keyword>
<protein>
    <recommendedName>
        <fullName evidence="5">MD-2-related lipid-recognition domain-containing protein</fullName>
    </recommendedName>
</protein>
<proteinExistence type="inferred from homology"/>
<evidence type="ECO:0000313" key="6">
    <source>
        <dbReference type="EMBL" id="KAJ9599696.1"/>
    </source>
</evidence>
<dbReference type="InterPro" id="IPR039670">
    <property type="entry name" value="NPC2-like"/>
</dbReference>
<accession>A0AAD8ERH5</accession>
<dbReference type="FunFam" id="2.60.40.770:FF:000001">
    <property type="entry name" value="NPC intracellular cholesterol transporter 2"/>
    <property type="match status" value="1"/>
</dbReference>
<dbReference type="EMBL" id="JASPKZ010000658">
    <property type="protein sequence ID" value="KAJ9599696.1"/>
    <property type="molecule type" value="Genomic_DNA"/>
</dbReference>
<keyword evidence="7" id="KW-1185">Reference proteome</keyword>
<dbReference type="SMART" id="SM00737">
    <property type="entry name" value="ML"/>
    <property type="match status" value="1"/>
</dbReference>
<feature type="chain" id="PRO_5042207028" description="MD-2-related lipid-recognition domain-containing protein" evidence="4">
    <location>
        <begin position="22"/>
        <end position="153"/>
    </location>
</feature>
<gene>
    <name evidence="6" type="ORF">L9F63_026454</name>
</gene>
<keyword evidence="4" id="KW-0732">Signal</keyword>
<evidence type="ECO:0000256" key="2">
    <source>
        <dbReference type="ARBA" id="ARBA00006370"/>
    </source>
</evidence>
<comment type="subcellular location">
    <subcellularLocation>
        <location evidence="1">Secreted</location>
    </subcellularLocation>
</comment>
<comment type="caution">
    <text evidence="6">The sequence shown here is derived from an EMBL/GenBank/DDBJ whole genome shotgun (WGS) entry which is preliminary data.</text>
</comment>
<dbReference type="SUPFAM" id="SSF81296">
    <property type="entry name" value="E set domains"/>
    <property type="match status" value="1"/>
</dbReference>
<sequence length="153" mass="17016">MEGKFSAFLVAILIGLSSVKATPYEVCTSPDFPEPTDLRVTDCEETPCNFHRGKDVYAEVDFMPPQDMTKLTPWVQATVLGGTVNYTLPEQDGCKTLKEGQECPLKKDEKYTFVLDLPILKAYPKVSLFVQLTLLDGDTQEAVACFKIEGKVK</sequence>
<dbReference type="Pfam" id="PF02221">
    <property type="entry name" value="E1_DerP2_DerF2"/>
    <property type="match status" value="1"/>
</dbReference>
<dbReference type="GO" id="GO:0032934">
    <property type="term" value="F:sterol binding"/>
    <property type="evidence" value="ECO:0007669"/>
    <property type="project" value="InterPro"/>
</dbReference>
<feature type="signal peptide" evidence="4">
    <location>
        <begin position="1"/>
        <end position="21"/>
    </location>
</feature>
<name>A0AAD8ERH5_DIPPU</name>
<dbReference type="InterPro" id="IPR014756">
    <property type="entry name" value="Ig_E-set"/>
</dbReference>
<reference evidence="6" key="1">
    <citation type="journal article" date="2023" name="IScience">
        <title>Live-bearing cockroach genome reveals convergent evolutionary mechanisms linked to viviparity in insects and beyond.</title>
        <authorList>
            <person name="Fouks B."/>
            <person name="Harrison M.C."/>
            <person name="Mikhailova A.A."/>
            <person name="Marchal E."/>
            <person name="English S."/>
            <person name="Carruthers M."/>
            <person name="Jennings E.C."/>
            <person name="Chiamaka E.L."/>
            <person name="Frigard R.A."/>
            <person name="Pippel M."/>
            <person name="Attardo G.M."/>
            <person name="Benoit J.B."/>
            <person name="Bornberg-Bauer E."/>
            <person name="Tobe S.S."/>
        </authorList>
    </citation>
    <scope>NUCLEOTIDE SEQUENCE</scope>
    <source>
        <strain evidence="6">Stay&amp;Tobe</strain>
    </source>
</reference>
<dbReference type="GO" id="GO:0015918">
    <property type="term" value="P:sterol transport"/>
    <property type="evidence" value="ECO:0007669"/>
    <property type="project" value="InterPro"/>
</dbReference>
<dbReference type="PANTHER" id="PTHR11306:SF68">
    <property type="entry name" value="NPC INTRACELLULAR CHOLESTEROL TRANSPORTER 2"/>
    <property type="match status" value="1"/>
</dbReference>
<evidence type="ECO:0000256" key="3">
    <source>
        <dbReference type="ARBA" id="ARBA00022525"/>
    </source>
</evidence>
<evidence type="ECO:0000256" key="1">
    <source>
        <dbReference type="ARBA" id="ARBA00004613"/>
    </source>
</evidence>
<dbReference type="PANTHER" id="PTHR11306">
    <property type="entry name" value="NIEMANN PICK TYPE C2 PROTEIN NPC2-RELATED"/>
    <property type="match status" value="1"/>
</dbReference>
<comment type="similarity">
    <text evidence="2">Belongs to the NPC2 family.</text>
</comment>
<dbReference type="Gene3D" id="2.60.40.770">
    <property type="match status" value="1"/>
</dbReference>
<evidence type="ECO:0000313" key="7">
    <source>
        <dbReference type="Proteomes" id="UP001233999"/>
    </source>
</evidence>
<organism evidence="6 7">
    <name type="scientific">Diploptera punctata</name>
    <name type="common">Pacific beetle cockroach</name>
    <dbReference type="NCBI Taxonomy" id="6984"/>
    <lineage>
        <taxon>Eukaryota</taxon>
        <taxon>Metazoa</taxon>
        <taxon>Ecdysozoa</taxon>
        <taxon>Arthropoda</taxon>
        <taxon>Hexapoda</taxon>
        <taxon>Insecta</taxon>
        <taxon>Pterygota</taxon>
        <taxon>Neoptera</taxon>
        <taxon>Polyneoptera</taxon>
        <taxon>Dictyoptera</taxon>
        <taxon>Blattodea</taxon>
        <taxon>Blaberoidea</taxon>
        <taxon>Blaberidae</taxon>
        <taxon>Diplopterinae</taxon>
        <taxon>Diploptera</taxon>
    </lineage>
</organism>
<dbReference type="Proteomes" id="UP001233999">
    <property type="component" value="Unassembled WGS sequence"/>
</dbReference>